<reference evidence="2 3" key="1">
    <citation type="journal article" date="2021" name="Environ. Microbiol.">
        <title>Gene family expansions and transcriptome signatures uncover fungal adaptations to wood decay.</title>
        <authorList>
            <person name="Hage H."/>
            <person name="Miyauchi S."/>
            <person name="Viragh M."/>
            <person name="Drula E."/>
            <person name="Min B."/>
            <person name="Chaduli D."/>
            <person name="Navarro D."/>
            <person name="Favel A."/>
            <person name="Norest M."/>
            <person name="Lesage-Meessen L."/>
            <person name="Balint B."/>
            <person name="Merenyi Z."/>
            <person name="de Eugenio L."/>
            <person name="Morin E."/>
            <person name="Martinez A.T."/>
            <person name="Baldrian P."/>
            <person name="Stursova M."/>
            <person name="Martinez M.J."/>
            <person name="Novotny C."/>
            <person name="Magnuson J.K."/>
            <person name="Spatafora J.W."/>
            <person name="Maurice S."/>
            <person name="Pangilinan J."/>
            <person name="Andreopoulos W."/>
            <person name="LaButti K."/>
            <person name="Hundley H."/>
            <person name="Na H."/>
            <person name="Kuo A."/>
            <person name="Barry K."/>
            <person name="Lipzen A."/>
            <person name="Henrissat B."/>
            <person name="Riley R."/>
            <person name="Ahrendt S."/>
            <person name="Nagy L.G."/>
            <person name="Grigoriev I.V."/>
            <person name="Martin F."/>
            <person name="Rosso M.N."/>
        </authorList>
    </citation>
    <scope>NUCLEOTIDE SEQUENCE [LARGE SCALE GENOMIC DNA]</scope>
    <source>
        <strain evidence="2 3">CIRM-BRFM 1785</strain>
    </source>
</reference>
<protein>
    <submittedName>
        <fullName evidence="2">Uncharacterized protein</fullName>
    </submittedName>
</protein>
<keyword evidence="3" id="KW-1185">Reference proteome</keyword>
<evidence type="ECO:0000256" key="1">
    <source>
        <dbReference type="SAM" id="MobiDB-lite"/>
    </source>
</evidence>
<dbReference type="EMBL" id="JADCUA010000037">
    <property type="protein sequence ID" value="KAH9829565.1"/>
    <property type="molecule type" value="Genomic_DNA"/>
</dbReference>
<comment type="caution">
    <text evidence="2">The sequence shown here is derived from an EMBL/GenBank/DDBJ whole genome shotgun (WGS) entry which is preliminary data.</text>
</comment>
<evidence type="ECO:0000313" key="2">
    <source>
        <dbReference type="EMBL" id="KAH9829565.1"/>
    </source>
</evidence>
<accession>A0ABQ8JZ48</accession>
<sequence length="317" mass="34720">MLAPLAIIAQNVGFCVYKGLLSASSKEFENTLTLARPSEHPADCPMVHVTDTAAEMRSLLTVLLDARRYLRREHLGFEDVANCVRLAHKYVIKDLLDDSLEEIQKYFPSTFWAWERRKKTPKLGHAIIAVNLARLTDTTSILPAALYVCCQMGGSQIIRGMVRRDGVVETLASDDVERCIDGKIQLSIRASGFIHEVFSRWKTAHFVNGSVDSGATRCCRSATSLQAQCYQNTVGLSNLLGSRGSSIRAAGSAGGSTRLCARCISLMCEKEANLREALWSELPRLFGLVKGGDIGHGEDDTSEVDSDSSLDDESDSD</sequence>
<dbReference type="Proteomes" id="UP000814176">
    <property type="component" value="Unassembled WGS sequence"/>
</dbReference>
<feature type="compositionally biased region" description="Acidic residues" evidence="1">
    <location>
        <begin position="300"/>
        <end position="317"/>
    </location>
</feature>
<organism evidence="2 3">
    <name type="scientific">Rhodofomes roseus</name>
    <dbReference type="NCBI Taxonomy" id="34475"/>
    <lineage>
        <taxon>Eukaryota</taxon>
        <taxon>Fungi</taxon>
        <taxon>Dikarya</taxon>
        <taxon>Basidiomycota</taxon>
        <taxon>Agaricomycotina</taxon>
        <taxon>Agaricomycetes</taxon>
        <taxon>Polyporales</taxon>
        <taxon>Rhodofomes</taxon>
    </lineage>
</organism>
<gene>
    <name evidence="2" type="ORF">C8Q71DRAFT_911796</name>
</gene>
<dbReference type="GeneID" id="72009880"/>
<evidence type="ECO:0000313" key="3">
    <source>
        <dbReference type="Proteomes" id="UP000814176"/>
    </source>
</evidence>
<proteinExistence type="predicted"/>
<dbReference type="RefSeq" id="XP_047773021.1">
    <property type="nucleotide sequence ID" value="XM_047929148.1"/>
</dbReference>
<feature type="region of interest" description="Disordered" evidence="1">
    <location>
        <begin position="295"/>
        <end position="317"/>
    </location>
</feature>
<name>A0ABQ8JZ48_9APHY</name>